<feature type="non-terminal residue" evidence="1">
    <location>
        <position position="1"/>
    </location>
</feature>
<sequence>SGNRCWVLDESLSCQLFKSMAVIRQPQIMSGPSLCQHRAEKPILQLSSELFTPIN</sequence>
<dbReference type="EMBL" id="JASSZA010000007">
    <property type="protein sequence ID" value="KAK2107303.1"/>
    <property type="molecule type" value="Genomic_DNA"/>
</dbReference>
<proteinExistence type="predicted"/>
<reference evidence="1 2" key="1">
    <citation type="submission" date="2023-05" db="EMBL/GenBank/DDBJ databases">
        <title>B98-5 Cell Line De Novo Hybrid Assembly: An Optical Mapping Approach.</title>
        <authorList>
            <person name="Kananen K."/>
            <person name="Auerbach J.A."/>
            <person name="Kautto E."/>
            <person name="Blachly J.S."/>
        </authorList>
    </citation>
    <scope>NUCLEOTIDE SEQUENCE [LARGE SCALE GENOMIC DNA]</scope>
    <source>
        <strain evidence="1">B95-8</strain>
        <tissue evidence="1">Cell line</tissue>
    </source>
</reference>
<evidence type="ECO:0000313" key="2">
    <source>
        <dbReference type="Proteomes" id="UP001266305"/>
    </source>
</evidence>
<name>A0ABQ9VF70_SAGOE</name>
<keyword evidence="2" id="KW-1185">Reference proteome</keyword>
<comment type="caution">
    <text evidence="1">The sequence shown here is derived from an EMBL/GenBank/DDBJ whole genome shotgun (WGS) entry which is preliminary data.</text>
</comment>
<gene>
    <name evidence="1" type="ORF">P7K49_016817</name>
</gene>
<evidence type="ECO:0000313" key="1">
    <source>
        <dbReference type="EMBL" id="KAK2107303.1"/>
    </source>
</evidence>
<organism evidence="1 2">
    <name type="scientific">Saguinus oedipus</name>
    <name type="common">Cotton-top tamarin</name>
    <name type="synonym">Oedipomidas oedipus</name>
    <dbReference type="NCBI Taxonomy" id="9490"/>
    <lineage>
        <taxon>Eukaryota</taxon>
        <taxon>Metazoa</taxon>
        <taxon>Chordata</taxon>
        <taxon>Craniata</taxon>
        <taxon>Vertebrata</taxon>
        <taxon>Euteleostomi</taxon>
        <taxon>Mammalia</taxon>
        <taxon>Eutheria</taxon>
        <taxon>Euarchontoglires</taxon>
        <taxon>Primates</taxon>
        <taxon>Haplorrhini</taxon>
        <taxon>Platyrrhini</taxon>
        <taxon>Cebidae</taxon>
        <taxon>Callitrichinae</taxon>
        <taxon>Saguinus</taxon>
    </lineage>
</organism>
<protein>
    <submittedName>
        <fullName evidence="1">Uncharacterized protein</fullName>
    </submittedName>
</protein>
<accession>A0ABQ9VF70</accession>
<dbReference type="Proteomes" id="UP001266305">
    <property type="component" value="Unassembled WGS sequence"/>
</dbReference>